<feature type="region of interest" description="Disordered" evidence="1">
    <location>
        <begin position="1"/>
        <end position="48"/>
    </location>
</feature>
<dbReference type="AlphaFoldDB" id="A0A176VCC6"/>
<dbReference type="Proteomes" id="UP000077202">
    <property type="component" value="Unassembled WGS sequence"/>
</dbReference>
<feature type="transmembrane region" description="Helical" evidence="2">
    <location>
        <begin position="518"/>
        <end position="538"/>
    </location>
</feature>
<keyword evidence="2" id="KW-0812">Transmembrane</keyword>
<keyword evidence="4" id="KW-1185">Reference proteome</keyword>
<organism evidence="3 4">
    <name type="scientific">Marchantia polymorpha subsp. ruderalis</name>
    <dbReference type="NCBI Taxonomy" id="1480154"/>
    <lineage>
        <taxon>Eukaryota</taxon>
        <taxon>Viridiplantae</taxon>
        <taxon>Streptophyta</taxon>
        <taxon>Embryophyta</taxon>
        <taxon>Marchantiophyta</taxon>
        <taxon>Marchantiopsida</taxon>
        <taxon>Marchantiidae</taxon>
        <taxon>Marchantiales</taxon>
        <taxon>Marchantiaceae</taxon>
        <taxon>Marchantia</taxon>
    </lineage>
</organism>
<evidence type="ECO:0000313" key="4">
    <source>
        <dbReference type="Proteomes" id="UP000077202"/>
    </source>
</evidence>
<sequence length="636" mass="69020">MEKSMSSSTFPQDKGARGMTPPHQAGRGGLWRCKLSQAQARKKGARGRRMKWHEDLESVYGCRCSVWRRSGIPPLGLRRSSSSSSSSSSPFAALLPPPAAAAAVSWVSKEGRALVASFHRPGAGKSTLIRKILGLAPGKGPDGASRSGGGAASRQDVNKEWSHPTLPLKIHECDVALSAADEDKAPENALGLVKRFLKRRATEGASGAADAPAPAPVEPKFDTVKKFLKLAAHGGGADSDGGLGDLRKFLTNRQQRSDFAEHVHLVLYVASAQDERLRDNAPVLEEVGNHETVPILLIVTRAEGQDEAFARNIEAHVGELLERVPDKRKVLEQLISVDFSDTEALAKVSARIQAHLTSEELKSAWAAAQAVDFHEKIRLSAREIVGYKEAAILCSPAGLIPGPHQTIVGGLLVGLCRALCRIWGVPPSFKRSLRSNIASEEVFSRQLNLLVEKIATMGAAGASPFAAAAAKAAVPVATRVLTTSVMTSISQSLSMSITPVALAAAAVGWLYASRNDAYHSMLAMVSLGVMVVGSILYVKAKYDPREWNLRRGKDEYDRFIQEFLHLHGEDWKNSVGNRHAVSDVFNPEKDREVVMEQLIEYFDQIVMTSRHERLGNSEQQEPFRLQGKPETLRLEG</sequence>
<feature type="region of interest" description="Disordered" evidence="1">
    <location>
        <begin position="613"/>
        <end position="636"/>
    </location>
</feature>
<keyword evidence="2" id="KW-1133">Transmembrane helix</keyword>
<protein>
    <recommendedName>
        <fullName evidence="5">G domain-containing protein</fullName>
    </recommendedName>
</protein>
<feature type="region of interest" description="Disordered" evidence="1">
    <location>
        <begin position="139"/>
        <end position="158"/>
    </location>
</feature>
<evidence type="ECO:0000256" key="2">
    <source>
        <dbReference type="SAM" id="Phobius"/>
    </source>
</evidence>
<feature type="transmembrane region" description="Helical" evidence="2">
    <location>
        <begin position="493"/>
        <end position="512"/>
    </location>
</feature>
<dbReference type="EMBL" id="LVLJ01004052">
    <property type="protein sequence ID" value="OAE18514.1"/>
    <property type="molecule type" value="Genomic_DNA"/>
</dbReference>
<feature type="compositionally biased region" description="Polar residues" evidence="1">
    <location>
        <begin position="1"/>
        <end position="11"/>
    </location>
</feature>
<evidence type="ECO:0000256" key="1">
    <source>
        <dbReference type="SAM" id="MobiDB-lite"/>
    </source>
</evidence>
<evidence type="ECO:0000313" key="3">
    <source>
        <dbReference type="EMBL" id="OAE18514.1"/>
    </source>
</evidence>
<evidence type="ECO:0008006" key="5">
    <source>
        <dbReference type="Google" id="ProtNLM"/>
    </source>
</evidence>
<accession>A0A176VCC6</accession>
<gene>
    <name evidence="3" type="ORF">AXG93_625s1030</name>
</gene>
<comment type="caution">
    <text evidence="3">The sequence shown here is derived from an EMBL/GenBank/DDBJ whole genome shotgun (WGS) entry which is preliminary data.</text>
</comment>
<keyword evidence="2" id="KW-0472">Membrane</keyword>
<reference evidence="3" key="1">
    <citation type="submission" date="2016-03" db="EMBL/GenBank/DDBJ databases">
        <title>Mechanisms controlling the formation of the plant cell surface in tip-growing cells are functionally conserved among land plants.</title>
        <authorList>
            <person name="Honkanen S."/>
            <person name="Jones V.A."/>
            <person name="Morieri G."/>
            <person name="Champion C."/>
            <person name="Hetherington A.J."/>
            <person name="Kelly S."/>
            <person name="Saint-Marcoux D."/>
            <person name="Proust H."/>
            <person name="Prescott H."/>
            <person name="Dolan L."/>
        </authorList>
    </citation>
    <scope>NUCLEOTIDE SEQUENCE [LARGE SCALE GENOMIC DNA]</scope>
    <source>
        <tissue evidence="3">Whole gametophyte</tissue>
    </source>
</reference>
<name>A0A176VCC6_MARPO</name>
<proteinExistence type="predicted"/>